<dbReference type="PANTHER" id="PTHR47327">
    <property type="entry name" value="FI18240P1-RELATED"/>
    <property type="match status" value="1"/>
</dbReference>
<name>A0A8S1CER7_9INSE</name>
<accession>A0A8S1CER7</accession>
<keyword evidence="4" id="KW-1185">Reference proteome</keyword>
<comment type="caution">
    <text evidence="3">The sequence shown here is derived from an EMBL/GenBank/DDBJ whole genome shotgun (WGS) entry which is preliminary data.</text>
</comment>
<feature type="domain" description="ZP" evidence="2">
    <location>
        <begin position="30"/>
        <end position="274"/>
    </location>
</feature>
<dbReference type="GO" id="GO:0009653">
    <property type="term" value="P:anatomical structure morphogenesis"/>
    <property type="evidence" value="ECO:0007669"/>
    <property type="project" value="TreeGrafter"/>
</dbReference>
<dbReference type="InterPro" id="IPR052774">
    <property type="entry name" value="Celegans_DevNeuronal_Protein"/>
</dbReference>
<evidence type="ECO:0000313" key="3">
    <source>
        <dbReference type="EMBL" id="CAB3363779.1"/>
    </source>
</evidence>
<evidence type="ECO:0000256" key="1">
    <source>
        <dbReference type="SAM" id="SignalP"/>
    </source>
</evidence>
<sequence length="342" mass="38099">MRTTLLLPLTLLLAAVASAAAQKEPQHKVKCNDETMVIDVARQEGSIAYLENLKDFHESSCKAEVQEKYLRFNLDLTDVFKCGTTKVRNLKNGYTLYHQKVVVEDKSGQKSSFTATCKSVSKKVNKREVLPAGFQEPEDLEITSSYTKEAPQPVLRVNVLQGGRVVTDELNVSPGTTLQMELALDQQSAPVYGLLVSHMQVSDLKSQEETIIFNGCSVDPFLFENFDTTDGDVLRAKFRAFKFPDSTYVQFKGTVNVCLDKCRGVECSKNQIGYGRRRRAIAELPPDPNKVFEITLSSIFKIESKGGLVSNNGKLSALSEPATVKMQESTQQVKNKQEIKKQ</sequence>
<dbReference type="PANTHER" id="PTHR47327:SF7">
    <property type="entry name" value="GH08941P"/>
    <property type="match status" value="1"/>
</dbReference>
<feature type="chain" id="PRO_5035944576" description="ZP domain-containing protein" evidence="1">
    <location>
        <begin position="22"/>
        <end position="342"/>
    </location>
</feature>
<evidence type="ECO:0000259" key="2">
    <source>
        <dbReference type="PROSITE" id="PS51034"/>
    </source>
</evidence>
<dbReference type="SMART" id="SM00241">
    <property type="entry name" value="ZP"/>
    <property type="match status" value="1"/>
</dbReference>
<organism evidence="3 4">
    <name type="scientific">Cloeon dipterum</name>
    <dbReference type="NCBI Taxonomy" id="197152"/>
    <lineage>
        <taxon>Eukaryota</taxon>
        <taxon>Metazoa</taxon>
        <taxon>Ecdysozoa</taxon>
        <taxon>Arthropoda</taxon>
        <taxon>Hexapoda</taxon>
        <taxon>Insecta</taxon>
        <taxon>Pterygota</taxon>
        <taxon>Palaeoptera</taxon>
        <taxon>Ephemeroptera</taxon>
        <taxon>Pisciforma</taxon>
        <taxon>Baetidae</taxon>
        <taxon>Cloeon</taxon>
    </lineage>
</organism>
<proteinExistence type="predicted"/>
<dbReference type="Proteomes" id="UP000494165">
    <property type="component" value="Unassembled WGS sequence"/>
</dbReference>
<dbReference type="PROSITE" id="PS51034">
    <property type="entry name" value="ZP_2"/>
    <property type="match status" value="1"/>
</dbReference>
<dbReference type="InterPro" id="IPR001507">
    <property type="entry name" value="ZP_dom"/>
</dbReference>
<evidence type="ECO:0000313" key="4">
    <source>
        <dbReference type="Proteomes" id="UP000494165"/>
    </source>
</evidence>
<feature type="signal peptide" evidence="1">
    <location>
        <begin position="1"/>
        <end position="21"/>
    </location>
</feature>
<keyword evidence="1" id="KW-0732">Signal</keyword>
<dbReference type="EMBL" id="CADEPI010000013">
    <property type="protein sequence ID" value="CAB3363779.1"/>
    <property type="molecule type" value="Genomic_DNA"/>
</dbReference>
<dbReference type="AlphaFoldDB" id="A0A8S1CER7"/>
<dbReference type="OrthoDB" id="6407830at2759"/>
<protein>
    <recommendedName>
        <fullName evidence="2">ZP domain-containing protein</fullName>
    </recommendedName>
</protein>
<gene>
    <name evidence="3" type="ORF">CLODIP_2_CD10022</name>
</gene>
<reference evidence="3 4" key="1">
    <citation type="submission" date="2020-04" db="EMBL/GenBank/DDBJ databases">
        <authorList>
            <person name="Alioto T."/>
            <person name="Alioto T."/>
            <person name="Gomez Garrido J."/>
        </authorList>
    </citation>
    <scope>NUCLEOTIDE SEQUENCE [LARGE SCALE GENOMIC DNA]</scope>
</reference>